<keyword evidence="5" id="KW-0464">Manganese</keyword>
<gene>
    <name evidence="8" type="ORF">K491DRAFT_629143</name>
</gene>
<dbReference type="SMART" id="SM00835">
    <property type="entry name" value="Cupin_1"/>
    <property type="match status" value="1"/>
</dbReference>
<keyword evidence="4" id="KW-0479">Metal-binding</keyword>
<feature type="chain" id="PRO_5025533798" evidence="6">
    <location>
        <begin position="17"/>
        <end position="222"/>
    </location>
</feature>
<keyword evidence="3" id="KW-0964">Secreted</keyword>
<dbReference type="CDD" id="cd02241">
    <property type="entry name" value="cupin_OxOx"/>
    <property type="match status" value="1"/>
</dbReference>
<keyword evidence="6" id="KW-0732">Signal</keyword>
<dbReference type="EMBL" id="MU004341">
    <property type="protein sequence ID" value="KAF2656042.1"/>
    <property type="molecule type" value="Genomic_DNA"/>
</dbReference>
<organism evidence="8 9">
    <name type="scientific">Lophiostoma macrostomum CBS 122681</name>
    <dbReference type="NCBI Taxonomy" id="1314788"/>
    <lineage>
        <taxon>Eukaryota</taxon>
        <taxon>Fungi</taxon>
        <taxon>Dikarya</taxon>
        <taxon>Ascomycota</taxon>
        <taxon>Pezizomycotina</taxon>
        <taxon>Dothideomycetes</taxon>
        <taxon>Pleosporomycetidae</taxon>
        <taxon>Pleosporales</taxon>
        <taxon>Lophiostomataceae</taxon>
        <taxon>Lophiostoma</taxon>
    </lineage>
</organism>
<evidence type="ECO:0000313" key="8">
    <source>
        <dbReference type="EMBL" id="KAF2656042.1"/>
    </source>
</evidence>
<comment type="subcellular location">
    <subcellularLocation>
        <location evidence="1">Secreted</location>
    </subcellularLocation>
</comment>
<proteinExistence type="inferred from homology"/>
<dbReference type="GO" id="GO:0005576">
    <property type="term" value="C:extracellular region"/>
    <property type="evidence" value="ECO:0007669"/>
    <property type="project" value="UniProtKB-SubCell"/>
</dbReference>
<dbReference type="OrthoDB" id="1921208at2759"/>
<dbReference type="InterPro" id="IPR011051">
    <property type="entry name" value="RmlC_Cupin_sf"/>
</dbReference>
<evidence type="ECO:0000256" key="6">
    <source>
        <dbReference type="SAM" id="SignalP"/>
    </source>
</evidence>
<evidence type="ECO:0000259" key="7">
    <source>
        <dbReference type="SMART" id="SM00835"/>
    </source>
</evidence>
<dbReference type="InterPro" id="IPR006045">
    <property type="entry name" value="Cupin_1"/>
</dbReference>
<evidence type="ECO:0000256" key="3">
    <source>
        <dbReference type="ARBA" id="ARBA00022525"/>
    </source>
</evidence>
<reference evidence="8" key="1">
    <citation type="journal article" date="2020" name="Stud. Mycol.">
        <title>101 Dothideomycetes genomes: a test case for predicting lifestyles and emergence of pathogens.</title>
        <authorList>
            <person name="Haridas S."/>
            <person name="Albert R."/>
            <person name="Binder M."/>
            <person name="Bloem J."/>
            <person name="Labutti K."/>
            <person name="Salamov A."/>
            <person name="Andreopoulos B."/>
            <person name="Baker S."/>
            <person name="Barry K."/>
            <person name="Bills G."/>
            <person name="Bluhm B."/>
            <person name="Cannon C."/>
            <person name="Castanera R."/>
            <person name="Culley D."/>
            <person name="Daum C."/>
            <person name="Ezra D."/>
            <person name="Gonzalez J."/>
            <person name="Henrissat B."/>
            <person name="Kuo A."/>
            <person name="Liang C."/>
            <person name="Lipzen A."/>
            <person name="Lutzoni F."/>
            <person name="Magnuson J."/>
            <person name="Mondo S."/>
            <person name="Nolan M."/>
            <person name="Ohm R."/>
            <person name="Pangilinan J."/>
            <person name="Park H.-J."/>
            <person name="Ramirez L."/>
            <person name="Alfaro M."/>
            <person name="Sun H."/>
            <person name="Tritt A."/>
            <person name="Yoshinaga Y."/>
            <person name="Zwiers L.-H."/>
            <person name="Turgeon B."/>
            <person name="Goodwin S."/>
            <person name="Spatafora J."/>
            <person name="Crous P."/>
            <person name="Grigoriev I."/>
        </authorList>
    </citation>
    <scope>NUCLEOTIDE SEQUENCE</scope>
    <source>
        <strain evidence="8">CBS 122681</strain>
    </source>
</reference>
<dbReference type="PANTHER" id="PTHR31238">
    <property type="entry name" value="GERMIN-LIKE PROTEIN SUBFAMILY 3 MEMBER 3"/>
    <property type="match status" value="1"/>
</dbReference>
<feature type="domain" description="Cupin type-1" evidence="7">
    <location>
        <begin position="50"/>
        <end position="194"/>
    </location>
</feature>
<dbReference type="InterPro" id="IPR014710">
    <property type="entry name" value="RmlC-like_jellyroll"/>
</dbReference>
<evidence type="ECO:0000313" key="9">
    <source>
        <dbReference type="Proteomes" id="UP000799324"/>
    </source>
</evidence>
<dbReference type="Pfam" id="PF00190">
    <property type="entry name" value="Cupin_1"/>
    <property type="match status" value="1"/>
</dbReference>
<dbReference type="AlphaFoldDB" id="A0A6A6T8R1"/>
<accession>A0A6A6T8R1</accession>
<feature type="signal peptide" evidence="6">
    <location>
        <begin position="1"/>
        <end position="16"/>
    </location>
</feature>
<evidence type="ECO:0000256" key="1">
    <source>
        <dbReference type="ARBA" id="ARBA00004613"/>
    </source>
</evidence>
<sequence length="222" mass="23684">MIRFFLSLFFFGAALAVDKTSNPDLSGRLKMATTNLDRHGILSSNDDWTFHYDKQDGYTFRPGSVVNANAATFPAMTGVGMTLTMLNLGPCAMLPPHSHPRATNLVVAVKGNTTSYMIGENGVGTVEVNLQPNVMTIFPAGSLHAMQNNGCEDAQLVSALNSDDTGTLNALNGLYQLPPDILKAAFGYVDMDIQSMGKSVPDVGTGSVKGSDECFKRCGLSH</sequence>
<evidence type="ECO:0000256" key="4">
    <source>
        <dbReference type="ARBA" id="ARBA00022723"/>
    </source>
</evidence>
<evidence type="ECO:0000256" key="5">
    <source>
        <dbReference type="ARBA" id="ARBA00023211"/>
    </source>
</evidence>
<keyword evidence="9" id="KW-1185">Reference proteome</keyword>
<comment type="similarity">
    <text evidence="2">Belongs to the germin family.</text>
</comment>
<evidence type="ECO:0000256" key="2">
    <source>
        <dbReference type="ARBA" id="ARBA00007456"/>
    </source>
</evidence>
<dbReference type="GO" id="GO:0030145">
    <property type="term" value="F:manganese ion binding"/>
    <property type="evidence" value="ECO:0007669"/>
    <property type="project" value="InterPro"/>
</dbReference>
<protein>
    <submittedName>
        <fullName evidence="8">RmlC-like cupin</fullName>
    </submittedName>
</protein>
<name>A0A6A6T8R1_9PLEO</name>
<dbReference type="Proteomes" id="UP000799324">
    <property type="component" value="Unassembled WGS sequence"/>
</dbReference>
<dbReference type="SUPFAM" id="SSF51182">
    <property type="entry name" value="RmlC-like cupins"/>
    <property type="match status" value="1"/>
</dbReference>
<dbReference type="InterPro" id="IPR001929">
    <property type="entry name" value="Germin"/>
</dbReference>
<dbReference type="Gene3D" id="2.60.120.10">
    <property type="entry name" value="Jelly Rolls"/>
    <property type="match status" value="1"/>
</dbReference>